<keyword evidence="1" id="KW-1133">Transmembrane helix</keyword>
<dbReference type="InterPro" id="IPR046161">
    <property type="entry name" value="DUF6163"/>
</dbReference>
<organism evidence="2">
    <name type="scientific">Aureimonas frigidaquae</name>
    <dbReference type="NCBI Taxonomy" id="424757"/>
    <lineage>
        <taxon>Bacteria</taxon>
        <taxon>Pseudomonadati</taxon>
        <taxon>Pseudomonadota</taxon>
        <taxon>Alphaproteobacteria</taxon>
        <taxon>Hyphomicrobiales</taxon>
        <taxon>Aurantimonadaceae</taxon>
        <taxon>Aureimonas</taxon>
    </lineage>
</organism>
<feature type="transmembrane region" description="Helical" evidence="1">
    <location>
        <begin position="86"/>
        <end position="106"/>
    </location>
</feature>
<name>A0A0P0Z433_9HYPH</name>
<evidence type="ECO:0000313" key="2">
    <source>
        <dbReference type="EMBL" id="BAT28871.1"/>
    </source>
</evidence>
<dbReference type="RefSeq" id="WP_062229201.1">
    <property type="nucleotide sequence ID" value="NZ_BBWR01000018.1"/>
</dbReference>
<protein>
    <submittedName>
        <fullName evidence="2">Uncharacterized protein</fullName>
    </submittedName>
</protein>
<dbReference type="Pfam" id="PF19660">
    <property type="entry name" value="DUF6163"/>
    <property type="match status" value="1"/>
</dbReference>
<accession>A0A0P0Z433</accession>
<feature type="transmembrane region" description="Helical" evidence="1">
    <location>
        <begin position="21"/>
        <end position="39"/>
    </location>
</feature>
<keyword evidence="1" id="KW-0472">Membrane</keyword>
<keyword evidence="1" id="KW-0812">Transmembrane</keyword>
<dbReference type="AlphaFoldDB" id="A0A0P0Z433"/>
<feature type="transmembrane region" description="Helical" evidence="1">
    <location>
        <begin position="59"/>
        <end position="79"/>
    </location>
</feature>
<reference evidence="2" key="1">
    <citation type="journal article" date="2015" name="Proc. Natl. Acad. Sci. U.S.A.">
        <title>Bacterial clade with the ribosomal RNA operon on a small plasmid rather than the chromosome.</title>
        <authorList>
            <person name="Anda M."/>
            <person name="Ohtsubo Y."/>
            <person name="Okubo T."/>
            <person name="Sugawara M."/>
            <person name="Nagata Y."/>
            <person name="Tsuda M."/>
            <person name="Minamisawa K."/>
            <person name="Mitsui H."/>
        </authorList>
    </citation>
    <scope>NUCLEOTIDE SEQUENCE</scope>
    <source>
        <strain evidence="2">JCM 14755</strain>
    </source>
</reference>
<dbReference type="EMBL" id="LC066377">
    <property type="protein sequence ID" value="BAT28871.1"/>
    <property type="molecule type" value="Genomic_DNA"/>
</dbReference>
<dbReference type="OrthoDB" id="7843623at2"/>
<feature type="transmembrane region" description="Helical" evidence="1">
    <location>
        <begin position="112"/>
        <end position="133"/>
    </location>
</feature>
<evidence type="ECO:0000256" key="1">
    <source>
        <dbReference type="SAM" id="Phobius"/>
    </source>
</evidence>
<sequence length="149" mass="16164">MIRKTDTTASAKPITRRISSAIYRLAALCFFAMGALYWARLAGLYEAPLWRFDLMPLSLRAAACTFAVLYPVAGLGLWLAGSWGAVLWAMVALIEAGLLAFSQLSFPGADWIVLGHGVGLGLVLLLRIADILSRWRGATLARRQAVARS</sequence>
<proteinExistence type="predicted"/>